<sequence>MAAQIIDGFSIAQNVRAGVGEKVKELQAQGVIPCLAVVLVGENPASISYVTGKEKALAEAGMKSLDIRLPEQTTEEELLQRIDTLNKDSSVHGILVQLPLPQHIDEDRIITAIKPEKDVDGFHPVNVGNMMIGKKSFLPCTPHGVLVLLKTMGIETKGKHVVIVGRSNIVGKPLGILFTRREYNATVTICHTGTKDLSYHTKQADILVAAAGSPGMITADMVKPGAVVIDVGVNRIPDASKKSGFRLCGDVDFEGVKEVASHITPVPKGVGPMTIAMLVFNTLEAAVASIKA</sequence>
<comment type="caution">
    <text evidence="15">The sequence shown here is derived from an EMBL/GenBank/DDBJ whole genome shotgun (WGS) entry which is preliminary data.</text>
</comment>
<evidence type="ECO:0000259" key="13">
    <source>
        <dbReference type="Pfam" id="PF00763"/>
    </source>
</evidence>
<keyword evidence="7 12" id="KW-0560">Oxidoreductase</keyword>
<dbReference type="PROSITE" id="PS00766">
    <property type="entry name" value="THF_DHG_CYH_1"/>
    <property type="match status" value="1"/>
</dbReference>
<dbReference type="FunFam" id="3.40.50.10860:FF:000001">
    <property type="entry name" value="Bifunctional protein FolD"/>
    <property type="match status" value="1"/>
</dbReference>
<evidence type="ECO:0000256" key="4">
    <source>
        <dbReference type="ARBA" id="ARBA00022755"/>
    </source>
</evidence>
<feature type="domain" description="Tetrahydrofolate dehydrogenase/cyclohydrolase catalytic" evidence="13">
    <location>
        <begin position="6"/>
        <end position="120"/>
    </location>
</feature>
<evidence type="ECO:0000313" key="15">
    <source>
        <dbReference type="EMBL" id="MBU3850601.1"/>
    </source>
</evidence>
<reference evidence="15" key="2">
    <citation type="submission" date="2021-04" db="EMBL/GenBank/DDBJ databases">
        <authorList>
            <person name="Gilroy R."/>
        </authorList>
    </citation>
    <scope>NUCLEOTIDE SEQUENCE</scope>
    <source>
        <strain evidence="15">Gambia15-2214</strain>
    </source>
</reference>
<dbReference type="CDD" id="cd01080">
    <property type="entry name" value="NAD_bind_m-THF_DH_Cyclohyd"/>
    <property type="match status" value="1"/>
</dbReference>
<dbReference type="EMBL" id="JAHLFV010000197">
    <property type="protein sequence ID" value="MBU3850601.1"/>
    <property type="molecule type" value="Genomic_DNA"/>
</dbReference>
<keyword evidence="10 12" id="KW-0511">Multifunctional enzyme</keyword>
<evidence type="ECO:0000256" key="2">
    <source>
        <dbReference type="ARBA" id="ARBA00022563"/>
    </source>
</evidence>
<evidence type="ECO:0000256" key="12">
    <source>
        <dbReference type="HAMAP-Rule" id="MF_01576"/>
    </source>
</evidence>
<dbReference type="InterPro" id="IPR020631">
    <property type="entry name" value="THF_DH/CycHdrlase_NAD-bd_dom"/>
</dbReference>
<accession>A0A9E2L4L9</accession>
<keyword evidence="9 12" id="KW-0486">Methionine biosynthesis</keyword>
<dbReference type="InterPro" id="IPR036291">
    <property type="entry name" value="NAD(P)-bd_dom_sf"/>
</dbReference>
<evidence type="ECO:0000256" key="1">
    <source>
        <dbReference type="ARBA" id="ARBA00004777"/>
    </source>
</evidence>
<gene>
    <name evidence="12 15" type="primary">folD</name>
    <name evidence="15" type="ORF">IAA16_08550</name>
</gene>
<evidence type="ECO:0000256" key="9">
    <source>
        <dbReference type="ARBA" id="ARBA00023167"/>
    </source>
</evidence>
<dbReference type="GO" id="GO:0005829">
    <property type="term" value="C:cytosol"/>
    <property type="evidence" value="ECO:0007669"/>
    <property type="project" value="TreeGrafter"/>
</dbReference>
<dbReference type="InterPro" id="IPR000672">
    <property type="entry name" value="THF_DH/CycHdrlase"/>
</dbReference>
<dbReference type="GO" id="GO:0009086">
    <property type="term" value="P:methionine biosynthetic process"/>
    <property type="evidence" value="ECO:0007669"/>
    <property type="project" value="UniProtKB-KW"/>
</dbReference>
<dbReference type="Gene3D" id="3.40.50.10860">
    <property type="entry name" value="Leucine Dehydrogenase, chain A, domain 1"/>
    <property type="match status" value="1"/>
</dbReference>
<evidence type="ECO:0000256" key="6">
    <source>
        <dbReference type="ARBA" id="ARBA00022857"/>
    </source>
</evidence>
<dbReference type="PRINTS" id="PR00085">
    <property type="entry name" value="THFDHDRGNASE"/>
</dbReference>
<keyword evidence="8 12" id="KW-0368">Histidine biosynthesis</keyword>
<evidence type="ECO:0000259" key="14">
    <source>
        <dbReference type="Pfam" id="PF02882"/>
    </source>
</evidence>
<dbReference type="GO" id="GO:0035999">
    <property type="term" value="P:tetrahydrofolate interconversion"/>
    <property type="evidence" value="ECO:0007669"/>
    <property type="project" value="UniProtKB-UniRule"/>
</dbReference>
<organism evidence="15 16">
    <name type="scientific">Candidatus Treponema excrementipullorum</name>
    <dbReference type="NCBI Taxonomy" id="2838768"/>
    <lineage>
        <taxon>Bacteria</taxon>
        <taxon>Pseudomonadati</taxon>
        <taxon>Spirochaetota</taxon>
        <taxon>Spirochaetia</taxon>
        <taxon>Spirochaetales</taxon>
        <taxon>Treponemataceae</taxon>
        <taxon>Treponema</taxon>
    </lineage>
</organism>
<keyword evidence="3 12" id="KW-0028">Amino-acid biosynthesis</keyword>
<dbReference type="SUPFAM" id="SSF53223">
    <property type="entry name" value="Aminoacid dehydrogenase-like, N-terminal domain"/>
    <property type="match status" value="1"/>
</dbReference>
<comment type="pathway">
    <text evidence="1 12">One-carbon metabolism; tetrahydrofolate interconversion.</text>
</comment>
<dbReference type="GO" id="GO:0004477">
    <property type="term" value="F:methenyltetrahydrofolate cyclohydrolase activity"/>
    <property type="evidence" value="ECO:0007669"/>
    <property type="project" value="UniProtKB-UniRule"/>
</dbReference>
<dbReference type="Pfam" id="PF02882">
    <property type="entry name" value="THF_DHG_CYH_C"/>
    <property type="match status" value="1"/>
</dbReference>
<dbReference type="Proteomes" id="UP000823914">
    <property type="component" value="Unassembled WGS sequence"/>
</dbReference>
<keyword evidence="4 12" id="KW-0658">Purine biosynthesis</keyword>
<dbReference type="Gene3D" id="3.40.50.720">
    <property type="entry name" value="NAD(P)-binding Rossmann-like Domain"/>
    <property type="match status" value="1"/>
</dbReference>
<dbReference type="GO" id="GO:0000105">
    <property type="term" value="P:L-histidine biosynthetic process"/>
    <property type="evidence" value="ECO:0007669"/>
    <property type="project" value="UniProtKB-KW"/>
</dbReference>
<proteinExistence type="inferred from homology"/>
<dbReference type="Pfam" id="PF00763">
    <property type="entry name" value="THF_DHG_CYH"/>
    <property type="match status" value="1"/>
</dbReference>
<dbReference type="PROSITE" id="PS00767">
    <property type="entry name" value="THF_DHG_CYH_2"/>
    <property type="match status" value="1"/>
</dbReference>
<evidence type="ECO:0000256" key="5">
    <source>
        <dbReference type="ARBA" id="ARBA00022801"/>
    </source>
</evidence>
<dbReference type="EC" id="3.5.4.9" evidence="12"/>
<dbReference type="PANTHER" id="PTHR48099:SF5">
    <property type="entry name" value="C-1-TETRAHYDROFOLATE SYNTHASE, CYTOPLASMIC"/>
    <property type="match status" value="1"/>
</dbReference>
<keyword evidence="5 12" id="KW-0378">Hydrolase</keyword>
<comment type="similarity">
    <text evidence="12">Belongs to the tetrahydrofolate dehydrogenase/cyclohydrolase family.</text>
</comment>
<comment type="caution">
    <text evidence="12">Lacks conserved residue(s) required for the propagation of feature annotation.</text>
</comment>
<dbReference type="HAMAP" id="MF_01576">
    <property type="entry name" value="THF_DHG_CYH"/>
    <property type="match status" value="1"/>
</dbReference>
<dbReference type="PANTHER" id="PTHR48099">
    <property type="entry name" value="C-1-TETRAHYDROFOLATE SYNTHASE, CYTOPLASMIC-RELATED"/>
    <property type="match status" value="1"/>
</dbReference>
<evidence type="ECO:0000256" key="8">
    <source>
        <dbReference type="ARBA" id="ARBA00023102"/>
    </source>
</evidence>
<dbReference type="InterPro" id="IPR020867">
    <property type="entry name" value="THF_DH/CycHdrlase_CS"/>
</dbReference>
<evidence type="ECO:0000256" key="7">
    <source>
        <dbReference type="ARBA" id="ARBA00023002"/>
    </source>
</evidence>
<dbReference type="AlphaFoldDB" id="A0A9E2L4L9"/>
<protein>
    <recommendedName>
        <fullName evidence="12">Bifunctional protein FolD</fullName>
    </recommendedName>
    <domain>
        <recommendedName>
            <fullName evidence="12">Methylenetetrahydrofolate dehydrogenase</fullName>
            <ecNumber evidence="12">1.5.1.5</ecNumber>
        </recommendedName>
    </domain>
    <domain>
        <recommendedName>
            <fullName evidence="12">Methenyltetrahydrofolate cyclohydrolase</fullName>
            <ecNumber evidence="12">3.5.4.9</ecNumber>
        </recommendedName>
    </domain>
</protein>
<evidence type="ECO:0000256" key="3">
    <source>
        <dbReference type="ARBA" id="ARBA00022605"/>
    </source>
</evidence>
<name>A0A9E2L4L9_9SPIR</name>
<feature type="binding site" evidence="12">
    <location>
        <begin position="165"/>
        <end position="167"/>
    </location>
    <ligand>
        <name>NADP(+)</name>
        <dbReference type="ChEBI" id="CHEBI:58349"/>
    </ligand>
</feature>
<comment type="function">
    <text evidence="12">Catalyzes the oxidation of 5,10-methylenetetrahydrofolate to 5,10-methenyltetrahydrofolate and then the hydrolysis of 5,10-methenyltetrahydrofolate to 10-formyltetrahydrofolate.</text>
</comment>
<comment type="catalytic activity">
    <reaction evidence="12">
        <text>(6R)-5,10-methylene-5,6,7,8-tetrahydrofolate + NADP(+) = (6R)-5,10-methenyltetrahydrofolate + NADPH</text>
        <dbReference type="Rhea" id="RHEA:22812"/>
        <dbReference type="ChEBI" id="CHEBI:15636"/>
        <dbReference type="ChEBI" id="CHEBI:57455"/>
        <dbReference type="ChEBI" id="CHEBI:57783"/>
        <dbReference type="ChEBI" id="CHEBI:58349"/>
        <dbReference type="EC" id="1.5.1.5"/>
    </reaction>
</comment>
<evidence type="ECO:0000256" key="10">
    <source>
        <dbReference type="ARBA" id="ARBA00023268"/>
    </source>
</evidence>
<dbReference type="EC" id="1.5.1.5" evidence="12"/>
<dbReference type="GO" id="GO:0006164">
    <property type="term" value="P:purine nucleotide biosynthetic process"/>
    <property type="evidence" value="ECO:0007669"/>
    <property type="project" value="UniProtKB-KW"/>
</dbReference>
<dbReference type="InterPro" id="IPR020630">
    <property type="entry name" value="THF_DH/CycHdrlase_cat_dom"/>
</dbReference>
<comment type="subunit">
    <text evidence="12">Homodimer.</text>
</comment>
<dbReference type="SUPFAM" id="SSF51735">
    <property type="entry name" value="NAD(P)-binding Rossmann-fold domains"/>
    <property type="match status" value="1"/>
</dbReference>
<evidence type="ECO:0000256" key="11">
    <source>
        <dbReference type="ARBA" id="ARBA00036357"/>
    </source>
</evidence>
<feature type="domain" description="Tetrahydrofolate dehydrogenase/cyclohydrolase NAD(P)-binding" evidence="14">
    <location>
        <begin position="139"/>
        <end position="287"/>
    </location>
</feature>
<dbReference type="NCBIfam" id="NF010783">
    <property type="entry name" value="PRK14186.1"/>
    <property type="match status" value="1"/>
</dbReference>
<keyword evidence="2 12" id="KW-0554">One-carbon metabolism</keyword>
<keyword evidence="6 12" id="KW-0521">NADP</keyword>
<dbReference type="GO" id="GO:0004488">
    <property type="term" value="F:methylenetetrahydrofolate dehydrogenase (NADP+) activity"/>
    <property type="evidence" value="ECO:0007669"/>
    <property type="project" value="UniProtKB-UniRule"/>
</dbReference>
<reference evidence="15" key="1">
    <citation type="journal article" date="2021" name="PeerJ">
        <title>Extensive microbial diversity within the chicken gut microbiome revealed by metagenomics and culture.</title>
        <authorList>
            <person name="Gilroy R."/>
            <person name="Ravi A."/>
            <person name="Getino M."/>
            <person name="Pursley I."/>
            <person name="Horton D.L."/>
            <person name="Alikhan N.F."/>
            <person name="Baker D."/>
            <person name="Gharbi K."/>
            <person name="Hall N."/>
            <person name="Watson M."/>
            <person name="Adriaenssens E.M."/>
            <person name="Foster-Nyarko E."/>
            <person name="Jarju S."/>
            <person name="Secka A."/>
            <person name="Antonio M."/>
            <person name="Oren A."/>
            <person name="Chaudhuri R.R."/>
            <person name="La Ragione R."/>
            <person name="Hildebrand F."/>
            <person name="Pallen M.J."/>
        </authorList>
    </citation>
    <scope>NUCLEOTIDE SEQUENCE</scope>
    <source>
        <strain evidence="15">Gambia15-2214</strain>
    </source>
</reference>
<feature type="binding site" evidence="12">
    <location>
        <position position="233"/>
    </location>
    <ligand>
        <name>NADP(+)</name>
        <dbReference type="ChEBI" id="CHEBI:58349"/>
    </ligand>
</feature>
<dbReference type="FunFam" id="3.40.50.720:FF:000189">
    <property type="entry name" value="Bifunctional protein FolD"/>
    <property type="match status" value="1"/>
</dbReference>
<comment type="catalytic activity">
    <reaction evidence="11 12">
        <text>(6R)-5,10-methenyltetrahydrofolate + H2O = (6R)-10-formyltetrahydrofolate + H(+)</text>
        <dbReference type="Rhea" id="RHEA:23700"/>
        <dbReference type="ChEBI" id="CHEBI:15377"/>
        <dbReference type="ChEBI" id="CHEBI:15378"/>
        <dbReference type="ChEBI" id="CHEBI:57455"/>
        <dbReference type="ChEBI" id="CHEBI:195366"/>
        <dbReference type="EC" id="3.5.4.9"/>
    </reaction>
</comment>
<dbReference type="InterPro" id="IPR046346">
    <property type="entry name" value="Aminoacid_DH-like_N_sf"/>
</dbReference>
<evidence type="ECO:0000313" key="16">
    <source>
        <dbReference type="Proteomes" id="UP000823914"/>
    </source>
</evidence>